<evidence type="ECO:0000256" key="10">
    <source>
        <dbReference type="SAM" id="Phobius"/>
    </source>
</evidence>
<dbReference type="InterPro" id="IPR000727">
    <property type="entry name" value="T_SNARE_dom"/>
</dbReference>
<evidence type="ECO:0000259" key="11">
    <source>
        <dbReference type="PROSITE" id="PS50111"/>
    </source>
</evidence>
<dbReference type="Pfam" id="PF00672">
    <property type="entry name" value="HAMP"/>
    <property type="match status" value="1"/>
</dbReference>
<evidence type="ECO:0000313" key="15">
    <source>
        <dbReference type="Proteomes" id="UP000480684"/>
    </source>
</evidence>
<keyword evidence="7 9" id="KW-0807">Transducer</keyword>
<dbReference type="CDD" id="cd06225">
    <property type="entry name" value="HAMP"/>
    <property type="match status" value="1"/>
</dbReference>
<dbReference type="Gene3D" id="1.10.287.950">
    <property type="entry name" value="Methyl-accepting chemotaxis protein"/>
    <property type="match status" value="1"/>
</dbReference>
<evidence type="ECO:0000256" key="4">
    <source>
        <dbReference type="ARBA" id="ARBA00022692"/>
    </source>
</evidence>
<dbReference type="Proteomes" id="UP000480684">
    <property type="component" value="Unassembled WGS sequence"/>
</dbReference>
<comment type="caution">
    <text evidence="14">The sequence shown here is derived from an EMBL/GenBank/DDBJ whole genome shotgun (WGS) entry which is preliminary data.</text>
</comment>
<keyword evidence="2" id="KW-1003">Cell membrane</keyword>
<protein>
    <submittedName>
        <fullName evidence="14">HAMP domain-containing protein</fullName>
    </submittedName>
</protein>
<dbReference type="SMART" id="SM00304">
    <property type="entry name" value="HAMP"/>
    <property type="match status" value="1"/>
</dbReference>
<evidence type="ECO:0000256" key="7">
    <source>
        <dbReference type="ARBA" id="ARBA00023224"/>
    </source>
</evidence>
<keyword evidence="15" id="KW-1185">Reference proteome</keyword>
<dbReference type="PROSITE" id="PS50192">
    <property type="entry name" value="T_SNARE"/>
    <property type="match status" value="1"/>
</dbReference>
<keyword evidence="4 10" id="KW-0812">Transmembrane</keyword>
<dbReference type="InterPro" id="IPR033480">
    <property type="entry name" value="sCache_2"/>
</dbReference>
<reference evidence="14 15" key="1">
    <citation type="submission" date="2020-02" db="EMBL/GenBank/DDBJ databases">
        <authorList>
            <person name="Dziuba M."/>
            <person name="Kuznetsov B."/>
            <person name="Mardanov A."/>
            <person name="Ravin N."/>
            <person name="Grouzdev D."/>
        </authorList>
    </citation>
    <scope>NUCLEOTIDE SEQUENCE [LARGE SCALE GENOMIC DNA]</scope>
    <source>
        <strain evidence="14 15">SpK</strain>
    </source>
</reference>
<accession>A0A7C9QVQ0</accession>
<dbReference type="PROSITE" id="PS50885">
    <property type="entry name" value="HAMP"/>
    <property type="match status" value="1"/>
</dbReference>
<dbReference type="InterPro" id="IPR003660">
    <property type="entry name" value="HAMP_dom"/>
</dbReference>
<dbReference type="Gene3D" id="3.30.450.20">
    <property type="entry name" value="PAS domain"/>
    <property type="match status" value="1"/>
</dbReference>
<evidence type="ECO:0000256" key="8">
    <source>
        <dbReference type="ARBA" id="ARBA00029447"/>
    </source>
</evidence>
<evidence type="ECO:0000256" key="3">
    <source>
        <dbReference type="ARBA" id="ARBA00022519"/>
    </source>
</evidence>
<evidence type="ECO:0000256" key="6">
    <source>
        <dbReference type="ARBA" id="ARBA00023136"/>
    </source>
</evidence>
<keyword evidence="3" id="KW-0997">Cell inner membrane</keyword>
<dbReference type="Pfam" id="PF00015">
    <property type="entry name" value="MCPsignal"/>
    <property type="match status" value="1"/>
</dbReference>
<dbReference type="InterPro" id="IPR004089">
    <property type="entry name" value="MCPsignal_dom"/>
</dbReference>
<dbReference type="EMBL" id="JAAIYP010000043">
    <property type="protein sequence ID" value="NFV81744.1"/>
    <property type="molecule type" value="Genomic_DNA"/>
</dbReference>
<evidence type="ECO:0000256" key="9">
    <source>
        <dbReference type="PROSITE-ProRule" id="PRU00284"/>
    </source>
</evidence>
<dbReference type="PANTHER" id="PTHR32089">
    <property type="entry name" value="METHYL-ACCEPTING CHEMOTAXIS PROTEIN MCPB"/>
    <property type="match status" value="1"/>
</dbReference>
<dbReference type="Gene3D" id="6.10.340.10">
    <property type="match status" value="1"/>
</dbReference>
<dbReference type="SMART" id="SM00283">
    <property type="entry name" value="MA"/>
    <property type="match status" value="1"/>
</dbReference>
<organism evidence="14 15">
    <name type="scientific">Magnetospirillum aberrantis SpK</name>
    <dbReference type="NCBI Taxonomy" id="908842"/>
    <lineage>
        <taxon>Bacteria</taxon>
        <taxon>Pseudomonadati</taxon>
        <taxon>Pseudomonadota</taxon>
        <taxon>Alphaproteobacteria</taxon>
        <taxon>Rhodospirillales</taxon>
        <taxon>Rhodospirillaceae</taxon>
        <taxon>Magnetospirillum</taxon>
    </lineage>
</organism>
<dbReference type="PANTHER" id="PTHR32089:SF112">
    <property type="entry name" value="LYSOZYME-LIKE PROTEIN-RELATED"/>
    <property type="match status" value="1"/>
</dbReference>
<proteinExistence type="inferred from homology"/>
<comment type="similarity">
    <text evidence="8">Belongs to the methyl-accepting chemotaxis (MCP) protein family.</text>
</comment>
<dbReference type="AlphaFoldDB" id="A0A7C9QVQ0"/>
<dbReference type="SUPFAM" id="SSF58104">
    <property type="entry name" value="Methyl-accepting chemotaxis protein (MCP) signaling domain"/>
    <property type="match status" value="1"/>
</dbReference>
<evidence type="ECO:0000256" key="5">
    <source>
        <dbReference type="ARBA" id="ARBA00022989"/>
    </source>
</evidence>
<dbReference type="Pfam" id="PF17200">
    <property type="entry name" value="sCache_2"/>
    <property type="match status" value="1"/>
</dbReference>
<evidence type="ECO:0000313" key="14">
    <source>
        <dbReference type="EMBL" id="NFV81744.1"/>
    </source>
</evidence>
<sequence length="540" mass="57177">MAAMVTLELTTLRHELLEGRRIKTQHVVEVGAGIVGHYVAEAKAGHMTTEQAQAAALAALKAVRYGGSEYLWVNDMRARMVMHPIKPELDGKDLAEFKDPSGKKLFSDFVATVAAQKAGFVDYLWPKPGHEQPVSKVSYVQGIDDWGWVVGSGIYIDDVDAAFWRAVTSQGILIAVVMAVVLGISYLVGHRIVEALAAISRAMQRLAEGDTTVTVALAGRRDEIGEMSQTIEVFRQNAIEVQSLHEKQEQMRRAAERERHETLANLAQELELGLSATAQAVNAAAAQMRSAATAMTGTADRTSEESQVVAAAVSQTTANVETVAAAAEELNASIGEISRQVVQSTAIARDAVEAAHRTDSVVRGLSEAAARIGEVVSMINNIAGQTNLLALNATIEAARAGEAGKGFAVVANEVKHLANQTAKATDEISTQIAAIQTTSTDAVRAIQEIGKTIESMSDIAQAISTAVEQQGAATHEIARNVAQAATGAHEVSTHIGEVTTAAGQTGSAAREVLSAADSLARDAETMKSGLDRFLDGVRRM</sequence>
<dbReference type="GO" id="GO:0007165">
    <property type="term" value="P:signal transduction"/>
    <property type="evidence" value="ECO:0007669"/>
    <property type="project" value="UniProtKB-KW"/>
</dbReference>
<evidence type="ECO:0000256" key="1">
    <source>
        <dbReference type="ARBA" id="ARBA00004429"/>
    </source>
</evidence>
<name>A0A7C9QVQ0_9PROT</name>
<evidence type="ECO:0000256" key="2">
    <source>
        <dbReference type="ARBA" id="ARBA00022475"/>
    </source>
</evidence>
<keyword evidence="5 10" id="KW-1133">Transmembrane helix</keyword>
<feature type="domain" description="HAMP" evidence="13">
    <location>
        <begin position="190"/>
        <end position="243"/>
    </location>
</feature>
<evidence type="ECO:0000259" key="12">
    <source>
        <dbReference type="PROSITE" id="PS50192"/>
    </source>
</evidence>
<evidence type="ECO:0000259" key="13">
    <source>
        <dbReference type="PROSITE" id="PS50885"/>
    </source>
</evidence>
<dbReference type="PROSITE" id="PS50111">
    <property type="entry name" value="CHEMOTAXIS_TRANSDUC_2"/>
    <property type="match status" value="1"/>
</dbReference>
<feature type="domain" description="T-SNARE coiled-coil homology" evidence="12">
    <location>
        <begin position="436"/>
        <end position="498"/>
    </location>
</feature>
<keyword evidence="6 10" id="KW-0472">Membrane</keyword>
<comment type="subcellular location">
    <subcellularLocation>
        <location evidence="1">Cell inner membrane</location>
        <topology evidence="1">Multi-pass membrane protein</topology>
    </subcellularLocation>
</comment>
<dbReference type="GO" id="GO:0005886">
    <property type="term" value="C:plasma membrane"/>
    <property type="evidence" value="ECO:0007669"/>
    <property type="project" value="UniProtKB-SubCell"/>
</dbReference>
<dbReference type="SMART" id="SM01049">
    <property type="entry name" value="Cache_2"/>
    <property type="match status" value="1"/>
</dbReference>
<feature type="transmembrane region" description="Helical" evidence="10">
    <location>
        <begin position="171"/>
        <end position="189"/>
    </location>
</feature>
<feature type="domain" description="Methyl-accepting transducer" evidence="11">
    <location>
        <begin position="284"/>
        <end position="520"/>
    </location>
</feature>
<gene>
    <name evidence="14" type="ORF">G4223_16660</name>
</gene>